<keyword evidence="1" id="KW-0812">Transmembrane</keyword>
<protein>
    <recommendedName>
        <fullName evidence="4">Transmembrane protein</fullName>
    </recommendedName>
</protein>
<dbReference type="KEGG" id="tni:TVNIR_3022"/>
<keyword evidence="1" id="KW-1133">Transmembrane helix</keyword>
<evidence type="ECO:0000313" key="2">
    <source>
        <dbReference type="EMBL" id="AGA34659.1"/>
    </source>
</evidence>
<name>L0DYI2_THIND</name>
<reference evidence="2" key="1">
    <citation type="submission" date="2015-12" db="EMBL/GenBank/DDBJ databases">
        <authorList>
            <person name="Tikhonova T.V."/>
            <person name="Pavlov A.R."/>
            <person name="Beletsky A.V."/>
            <person name="Mardanov A.V."/>
            <person name="Sorokin D.Y."/>
            <person name="Ravin N.V."/>
            <person name="Popov V.O."/>
        </authorList>
    </citation>
    <scope>NUCLEOTIDE SEQUENCE</scope>
    <source>
        <strain evidence="2">DSM 14787</strain>
    </source>
</reference>
<dbReference type="Proteomes" id="UP000010809">
    <property type="component" value="Chromosome"/>
</dbReference>
<dbReference type="PATRIC" id="fig|1255043.3.peg.3049"/>
<evidence type="ECO:0000256" key="1">
    <source>
        <dbReference type="SAM" id="Phobius"/>
    </source>
</evidence>
<feature type="transmembrane region" description="Helical" evidence="1">
    <location>
        <begin position="43"/>
        <end position="62"/>
    </location>
</feature>
<dbReference type="HOGENOM" id="CLU_162755_0_1_6"/>
<dbReference type="STRING" id="1255043.TVNIR_3022"/>
<accession>L0DYI2</accession>
<sequence>MWIQLTVIALLLLILGSLASGLLFLVRDTHERTRTVRALTWRIGLSIACFLLLLLGAALGFIQPHGIGAG</sequence>
<keyword evidence="1" id="KW-0472">Membrane</keyword>
<dbReference type="RefSeq" id="WP_015259767.1">
    <property type="nucleotide sequence ID" value="NC_019902.2"/>
</dbReference>
<dbReference type="AlphaFoldDB" id="L0DYI2"/>
<dbReference type="Pfam" id="PF11137">
    <property type="entry name" value="DUF2909"/>
    <property type="match status" value="1"/>
</dbReference>
<keyword evidence="3" id="KW-1185">Reference proteome</keyword>
<dbReference type="eggNOG" id="ENOG5033AAQ">
    <property type="taxonomic scope" value="Bacteria"/>
</dbReference>
<gene>
    <name evidence="2" type="ordered locus">TVNIR_3022</name>
</gene>
<dbReference type="EMBL" id="CP003989">
    <property type="protein sequence ID" value="AGA34659.1"/>
    <property type="molecule type" value="Genomic_DNA"/>
</dbReference>
<dbReference type="InterPro" id="IPR021313">
    <property type="entry name" value="DUF2909"/>
</dbReference>
<evidence type="ECO:0000313" key="3">
    <source>
        <dbReference type="Proteomes" id="UP000010809"/>
    </source>
</evidence>
<proteinExistence type="predicted"/>
<dbReference type="NCBIfam" id="NF033233">
    <property type="entry name" value="twin_helix"/>
    <property type="match status" value="1"/>
</dbReference>
<evidence type="ECO:0008006" key="4">
    <source>
        <dbReference type="Google" id="ProtNLM"/>
    </source>
</evidence>
<organism evidence="2 3">
    <name type="scientific">Thioalkalivibrio nitratireducens (strain DSM 14787 / UNIQEM 213 / ALEN2)</name>
    <dbReference type="NCBI Taxonomy" id="1255043"/>
    <lineage>
        <taxon>Bacteria</taxon>
        <taxon>Pseudomonadati</taxon>
        <taxon>Pseudomonadota</taxon>
        <taxon>Gammaproteobacteria</taxon>
        <taxon>Chromatiales</taxon>
        <taxon>Ectothiorhodospiraceae</taxon>
        <taxon>Thioalkalivibrio</taxon>
    </lineage>
</organism>